<reference evidence="1" key="1">
    <citation type="submission" date="2018-06" db="EMBL/GenBank/DDBJ databases">
        <authorList>
            <person name="Zhirakovskaya E."/>
        </authorList>
    </citation>
    <scope>NUCLEOTIDE SEQUENCE</scope>
</reference>
<gene>
    <name evidence="1" type="ORF">MNBD_BACTEROID03-2614</name>
</gene>
<accession>A0A3B0T677</accession>
<name>A0A3B0T677_9ZZZZ</name>
<sequence length="95" mass="10633">MKFILTLLFVLSFVTASLANTENGHQHPSLNIESHNQIEFSKMGTVLDSGIVIDANHIENEAANKNSIARLYKFKNSRIKKALAFTTKRDKAKMA</sequence>
<dbReference type="EMBL" id="UOEL01000066">
    <property type="protein sequence ID" value="VAW11583.1"/>
    <property type="molecule type" value="Genomic_DNA"/>
</dbReference>
<evidence type="ECO:0000313" key="1">
    <source>
        <dbReference type="EMBL" id="VAW11583.1"/>
    </source>
</evidence>
<protein>
    <submittedName>
        <fullName evidence="1">Uncharacterized protein</fullName>
    </submittedName>
</protein>
<organism evidence="1">
    <name type="scientific">hydrothermal vent metagenome</name>
    <dbReference type="NCBI Taxonomy" id="652676"/>
    <lineage>
        <taxon>unclassified sequences</taxon>
        <taxon>metagenomes</taxon>
        <taxon>ecological metagenomes</taxon>
    </lineage>
</organism>
<dbReference type="AlphaFoldDB" id="A0A3B0T677"/>
<proteinExistence type="predicted"/>